<feature type="transmembrane region" description="Helical" evidence="9">
    <location>
        <begin position="414"/>
        <end position="433"/>
    </location>
</feature>
<dbReference type="Proteomes" id="UP001141629">
    <property type="component" value="Unassembled WGS sequence"/>
</dbReference>
<evidence type="ECO:0000256" key="9">
    <source>
        <dbReference type="SAM" id="Phobius"/>
    </source>
</evidence>
<keyword evidence="5" id="KW-0769">Symport</keyword>
<dbReference type="InterPro" id="IPR005828">
    <property type="entry name" value="MFS_sugar_transport-like"/>
</dbReference>
<dbReference type="InterPro" id="IPR036259">
    <property type="entry name" value="MFS_trans_sf"/>
</dbReference>
<dbReference type="RefSeq" id="WP_263996874.1">
    <property type="nucleotide sequence ID" value="NZ_JACKVK010000008.1"/>
</dbReference>
<feature type="transmembrane region" description="Helical" evidence="9">
    <location>
        <begin position="167"/>
        <end position="191"/>
    </location>
</feature>
<dbReference type="EMBL" id="JACKVK010000008">
    <property type="protein sequence ID" value="MCV7422133.1"/>
    <property type="molecule type" value="Genomic_DNA"/>
</dbReference>
<feature type="transmembrane region" description="Helical" evidence="9">
    <location>
        <begin position="68"/>
        <end position="89"/>
    </location>
</feature>
<feature type="transmembrane region" description="Helical" evidence="9">
    <location>
        <begin position="294"/>
        <end position="312"/>
    </location>
</feature>
<feature type="transmembrane region" description="Helical" evidence="9">
    <location>
        <begin position="37"/>
        <end position="56"/>
    </location>
</feature>
<evidence type="ECO:0000259" key="10">
    <source>
        <dbReference type="PROSITE" id="PS50850"/>
    </source>
</evidence>
<dbReference type="InterPro" id="IPR020846">
    <property type="entry name" value="MFS_dom"/>
</dbReference>
<feature type="transmembrane region" description="Helical" evidence="9">
    <location>
        <begin position="261"/>
        <end position="282"/>
    </location>
</feature>
<feature type="transmembrane region" description="Helical" evidence="9">
    <location>
        <begin position="197"/>
        <end position="216"/>
    </location>
</feature>
<evidence type="ECO:0000256" key="5">
    <source>
        <dbReference type="ARBA" id="ARBA00022847"/>
    </source>
</evidence>
<keyword evidence="2" id="KW-0813">Transport</keyword>
<reference evidence="11" key="1">
    <citation type="submission" date="2020-07" db="EMBL/GenBank/DDBJ databases">
        <authorList>
            <person name="Pettersson B.M.F."/>
            <person name="Behra P.R.K."/>
            <person name="Ramesh M."/>
            <person name="Das S."/>
            <person name="Dasgupta S."/>
            <person name="Kirsebom L.A."/>
        </authorList>
    </citation>
    <scope>NUCLEOTIDE SEQUENCE</scope>
    <source>
        <strain evidence="11">DSM 44838</strain>
    </source>
</reference>
<dbReference type="SUPFAM" id="SSF103473">
    <property type="entry name" value="MFS general substrate transporter"/>
    <property type="match status" value="1"/>
</dbReference>
<proteinExistence type="predicted"/>
<evidence type="ECO:0000256" key="8">
    <source>
        <dbReference type="SAM" id="MobiDB-lite"/>
    </source>
</evidence>
<feature type="region of interest" description="Disordered" evidence="8">
    <location>
        <begin position="1"/>
        <end position="20"/>
    </location>
</feature>
<keyword evidence="7 9" id="KW-0472">Membrane</keyword>
<reference evidence="11" key="2">
    <citation type="journal article" date="2022" name="BMC Genomics">
        <title>Comparative genome analysis of mycobacteria focusing on tRNA and non-coding RNA.</title>
        <authorList>
            <person name="Behra P.R.K."/>
            <person name="Pettersson B.M.F."/>
            <person name="Ramesh M."/>
            <person name="Das S."/>
            <person name="Dasgupta S."/>
            <person name="Kirsebom L.A."/>
        </authorList>
    </citation>
    <scope>NUCLEOTIDE SEQUENCE</scope>
    <source>
        <strain evidence="11">DSM 44838</strain>
    </source>
</reference>
<dbReference type="InterPro" id="IPR051084">
    <property type="entry name" value="H+-coupled_symporters"/>
</dbReference>
<name>A0A9X2Z1X8_9MYCO</name>
<evidence type="ECO:0000256" key="3">
    <source>
        <dbReference type="ARBA" id="ARBA00022475"/>
    </source>
</evidence>
<dbReference type="Gene3D" id="1.20.1250.20">
    <property type="entry name" value="MFS general substrate transporter like domains"/>
    <property type="match status" value="2"/>
</dbReference>
<feature type="transmembrane region" description="Helical" evidence="9">
    <location>
        <begin position="349"/>
        <end position="373"/>
    </location>
</feature>
<comment type="caution">
    <text evidence="11">The sequence shown here is derived from an EMBL/GenBank/DDBJ whole genome shotgun (WGS) entry which is preliminary data.</text>
</comment>
<dbReference type="Pfam" id="PF00083">
    <property type="entry name" value="Sugar_tr"/>
    <property type="match status" value="1"/>
</dbReference>
<evidence type="ECO:0000256" key="6">
    <source>
        <dbReference type="ARBA" id="ARBA00022989"/>
    </source>
</evidence>
<dbReference type="GO" id="GO:0005886">
    <property type="term" value="C:plasma membrane"/>
    <property type="evidence" value="ECO:0007669"/>
    <property type="project" value="UniProtKB-SubCell"/>
</dbReference>
<sequence length="443" mass="47396">MTFANQRPAQTAAPGDTTPRRPFRTLLGAGIGNTLEWYDWSVYAIFAPFFAAQFFVDDGATGALLSTLAVFAVGFLMRPIGGFLFGWLADRRGRRFSMTTSMLLMAAGSLVIGVTPVANQVGVWAAIILITARLGQGLAHGGEIAASYTYIAEVAPPARRGLWSTSLYISVTAGVVLASLIGAGATSIVGADALRDWAWRIPFLLGGLLGLVGLYLRRTLPETEAFLAESNSATFEQPAQPTTMRELLHGLAQNKVNLARMIGFSMAATVVYYTWAIGISGFAISSRGVPAGSALWAVVGANLVFMVTLPLWGKLSDRIGRKPVFATYSVAFMILTFPLLAAIDESPMRLFVVTSVALFFLGAFIGIMPAYFAELFPTHVRASGIGVPYSFTVAIFGGTAPYIATWLASHHQEWIFALYAVVLVTIGLVTTALSPETKGIDLR</sequence>
<keyword evidence="3" id="KW-1003">Cell membrane</keyword>
<evidence type="ECO:0000256" key="2">
    <source>
        <dbReference type="ARBA" id="ARBA00022448"/>
    </source>
</evidence>
<protein>
    <submittedName>
        <fullName evidence="11">MFS transporter</fullName>
    </submittedName>
</protein>
<dbReference type="PROSITE" id="PS50850">
    <property type="entry name" value="MFS"/>
    <property type="match status" value="1"/>
</dbReference>
<feature type="transmembrane region" description="Helical" evidence="9">
    <location>
        <begin position="385"/>
        <end position="408"/>
    </location>
</feature>
<feature type="transmembrane region" description="Helical" evidence="9">
    <location>
        <begin position="324"/>
        <end position="343"/>
    </location>
</feature>
<evidence type="ECO:0000256" key="1">
    <source>
        <dbReference type="ARBA" id="ARBA00004651"/>
    </source>
</evidence>
<evidence type="ECO:0000256" key="4">
    <source>
        <dbReference type="ARBA" id="ARBA00022692"/>
    </source>
</evidence>
<evidence type="ECO:0000313" key="11">
    <source>
        <dbReference type="EMBL" id="MCV7422133.1"/>
    </source>
</evidence>
<dbReference type="PANTHER" id="PTHR43528:SF1">
    <property type="entry name" value="ALPHA-KETOGLUTARATE PERMEASE"/>
    <property type="match status" value="1"/>
</dbReference>
<comment type="subcellular location">
    <subcellularLocation>
        <location evidence="1">Cell membrane</location>
        <topology evidence="1">Multi-pass membrane protein</topology>
    </subcellularLocation>
</comment>
<dbReference type="AlphaFoldDB" id="A0A9X2Z1X8"/>
<evidence type="ECO:0000256" key="7">
    <source>
        <dbReference type="ARBA" id="ARBA00023136"/>
    </source>
</evidence>
<keyword evidence="6 9" id="KW-1133">Transmembrane helix</keyword>
<gene>
    <name evidence="11" type="ORF">H7K45_16400</name>
</gene>
<accession>A0A9X2Z1X8</accession>
<keyword evidence="12" id="KW-1185">Reference proteome</keyword>
<feature type="domain" description="Major facilitator superfamily (MFS) profile" evidence="10">
    <location>
        <begin position="25"/>
        <end position="438"/>
    </location>
</feature>
<evidence type="ECO:0000313" key="12">
    <source>
        <dbReference type="Proteomes" id="UP001141629"/>
    </source>
</evidence>
<dbReference type="GO" id="GO:0015293">
    <property type="term" value="F:symporter activity"/>
    <property type="evidence" value="ECO:0007669"/>
    <property type="project" value="UniProtKB-KW"/>
</dbReference>
<keyword evidence="4 9" id="KW-0812">Transmembrane</keyword>
<organism evidence="11 12">
    <name type="scientific">Mycobacterium yunnanensis</name>
    <dbReference type="NCBI Taxonomy" id="368477"/>
    <lineage>
        <taxon>Bacteria</taxon>
        <taxon>Bacillati</taxon>
        <taxon>Actinomycetota</taxon>
        <taxon>Actinomycetes</taxon>
        <taxon>Mycobacteriales</taxon>
        <taxon>Mycobacteriaceae</taxon>
        <taxon>Mycobacterium</taxon>
    </lineage>
</organism>
<dbReference type="PANTHER" id="PTHR43528">
    <property type="entry name" value="ALPHA-KETOGLUTARATE PERMEASE"/>
    <property type="match status" value="1"/>
</dbReference>